<evidence type="ECO:0000313" key="2">
    <source>
        <dbReference type="EMBL" id="GIF75416.1"/>
    </source>
</evidence>
<evidence type="ECO:0000256" key="1">
    <source>
        <dbReference type="SAM" id="MobiDB-lite"/>
    </source>
</evidence>
<evidence type="ECO:0000313" key="3">
    <source>
        <dbReference type="Proteomes" id="UP000604117"/>
    </source>
</evidence>
<organism evidence="2 3">
    <name type="scientific">Asanoa siamensis</name>
    <dbReference type="NCBI Taxonomy" id="926357"/>
    <lineage>
        <taxon>Bacteria</taxon>
        <taxon>Bacillati</taxon>
        <taxon>Actinomycetota</taxon>
        <taxon>Actinomycetes</taxon>
        <taxon>Micromonosporales</taxon>
        <taxon>Micromonosporaceae</taxon>
        <taxon>Asanoa</taxon>
    </lineage>
</organism>
<dbReference type="Proteomes" id="UP000604117">
    <property type="component" value="Unassembled WGS sequence"/>
</dbReference>
<feature type="compositionally biased region" description="Low complexity" evidence="1">
    <location>
        <begin position="30"/>
        <end position="42"/>
    </location>
</feature>
<comment type="caution">
    <text evidence="2">The sequence shown here is derived from an EMBL/GenBank/DDBJ whole genome shotgun (WGS) entry which is preliminary data.</text>
</comment>
<keyword evidence="3" id="KW-1185">Reference proteome</keyword>
<proteinExistence type="predicted"/>
<name>A0ABQ4CVU6_9ACTN</name>
<feature type="region of interest" description="Disordered" evidence="1">
    <location>
        <begin position="1"/>
        <end position="42"/>
    </location>
</feature>
<feature type="compositionally biased region" description="Polar residues" evidence="1">
    <location>
        <begin position="14"/>
        <end position="23"/>
    </location>
</feature>
<accession>A0ABQ4CVU6</accession>
<gene>
    <name evidence="2" type="ORF">Asi02nite_49340</name>
</gene>
<sequence length="71" mass="6993">MSNSTAAGRRESSSKSVIRTSIARTGARSGIPARAGGAGHAPGLAIRPPFTAAFAVVRDADNGDGGAAVKD</sequence>
<reference evidence="2 3" key="1">
    <citation type="submission" date="2021-01" db="EMBL/GenBank/DDBJ databases">
        <title>Whole genome shotgun sequence of Asanoa siamensis NBRC 107932.</title>
        <authorList>
            <person name="Komaki H."/>
            <person name="Tamura T."/>
        </authorList>
    </citation>
    <scope>NUCLEOTIDE SEQUENCE [LARGE SCALE GENOMIC DNA]</scope>
    <source>
        <strain evidence="2 3">NBRC 107932</strain>
    </source>
</reference>
<protein>
    <submittedName>
        <fullName evidence="2">Uncharacterized protein</fullName>
    </submittedName>
</protein>
<dbReference type="EMBL" id="BONE01000043">
    <property type="protein sequence ID" value="GIF75416.1"/>
    <property type="molecule type" value="Genomic_DNA"/>
</dbReference>